<evidence type="ECO:0000313" key="2">
    <source>
        <dbReference type="Proteomes" id="UP000546200"/>
    </source>
</evidence>
<gene>
    <name evidence="1" type="ORF">FHS94_001226</name>
</gene>
<protein>
    <submittedName>
        <fullName evidence="1">Uncharacterized protein</fullName>
    </submittedName>
</protein>
<dbReference type="EMBL" id="JACIJK010000003">
    <property type="protein sequence ID" value="MBB5714395.1"/>
    <property type="molecule type" value="Genomic_DNA"/>
</dbReference>
<dbReference type="AlphaFoldDB" id="A0A7W9ETQ9"/>
<sequence>MNVHTDRPRPTAVATKFGEEGQVLVSVDDFAPDPDALRAAAMTARFGAADQHYPGVRAALPGGYMQQQMPLIARLIGRHLGSCRQVRVVDASFSIVTTAPGQLSVPQRLPHVDAYGAERIAMVHYLSPEDGDGTAFFRHRATGFETITAERAPAYTAALDAELAKAPPPPAYVAGDTPQFSCIARAEARFNRALLYRSWSLHSGAIAPDAALSADPSVGRLTITGFFAIA</sequence>
<evidence type="ECO:0000313" key="1">
    <source>
        <dbReference type="EMBL" id="MBB5714395.1"/>
    </source>
</evidence>
<dbReference type="RefSeq" id="WP_343055187.1">
    <property type="nucleotide sequence ID" value="NZ_JACIJK010000003.1"/>
</dbReference>
<keyword evidence="2" id="KW-1185">Reference proteome</keyword>
<organism evidence="1 2">
    <name type="scientific">Sphingomonas aerophila</name>
    <dbReference type="NCBI Taxonomy" id="1344948"/>
    <lineage>
        <taxon>Bacteria</taxon>
        <taxon>Pseudomonadati</taxon>
        <taxon>Pseudomonadota</taxon>
        <taxon>Alphaproteobacteria</taxon>
        <taxon>Sphingomonadales</taxon>
        <taxon>Sphingomonadaceae</taxon>
        <taxon>Sphingomonas</taxon>
    </lineage>
</organism>
<dbReference type="InterPro" id="IPR045617">
    <property type="entry name" value="DUF6445"/>
</dbReference>
<dbReference type="Pfam" id="PF20043">
    <property type="entry name" value="DUF6445"/>
    <property type="match status" value="1"/>
</dbReference>
<name>A0A7W9ETQ9_9SPHN</name>
<reference evidence="1 2" key="1">
    <citation type="submission" date="2020-08" db="EMBL/GenBank/DDBJ databases">
        <title>Genomic Encyclopedia of Type Strains, Phase IV (KMG-IV): sequencing the most valuable type-strain genomes for metagenomic binning, comparative biology and taxonomic classification.</title>
        <authorList>
            <person name="Goeker M."/>
        </authorList>
    </citation>
    <scope>NUCLEOTIDE SEQUENCE [LARGE SCALE GENOMIC DNA]</scope>
    <source>
        <strain evidence="1 2">DSM 100044</strain>
    </source>
</reference>
<accession>A0A7W9ETQ9</accession>
<comment type="caution">
    <text evidence="1">The sequence shown here is derived from an EMBL/GenBank/DDBJ whole genome shotgun (WGS) entry which is preliminary data.</text>
</comment>
<proteinExistence type="predicted"/>
<dbReference type="Proteomes" id="UP000546200">
    <property type="component" value="Unassembled WGS sequence"/>
</dbReference>